<proteinExistence type="predicted"/>
<dbReference type="EMBL" id="WKJJ01000005">
    <property type="protein sequence ID" value="MRV71894.1"/>
    <property type="molecule type" value="Genomic_DNA"/>
</dbReference>
<sequence length="93" mass="10280">MKNRIKELDDLIFYSIDKASPYALAQNPMDNTLDKISDLTLAQLSILPQGAAIMWLWINAHSGKYHAKPVPATIAGKVETVKQVIEAVYATIP</sequence>
<evidence type="ECO:0000313" key="2">
    <source>
        <dbReference type="Proteomes" id="UP000446768"/>
    </source>
</evidence>
<reference evidence="1 2" key="1">
    <citation type="submission" date="2019-11" db="EMBL/GenBank/DDBJ databases">
        <title>Novel species isolated from a subtropical stream in China.</title>
        <authorList>
            <person name="Lu H."/>
        </authorList>
    </citation>
    <scope>NUCLEOTIDE SEQUENCE [LARGE SCALE GENOMIC DNA]</scope>
    <source>
        <strain evidence="1 2">FT92W</strain>
    </source>
</reference>
<accession>A0A7X2LTI7</accession>
<keyword evidence="2" id="KW-1185">Reference proteome</keyword>
<gene>
    <name evidence="1" type="ORF">GJ700_09190</name>
</gene>
<name>A0A7X2LTI7_9BURK</name>
<protein>
    <submittedName>
        <fullName evidence="1">Uncharacterized protein</fullName>
    </submittedName>
</protein>
<dbReference type="Proteomes" id="UP000446768">
    <property type="component" value="Unassembled WGS sequence"/>
</dbReference>
<evidence type="ECO:0000313" key="1">
    <source>
        <dbReference type="EMBL" id="MRV71894.1"/>
    </source>
</evidence>
<organism evidence="1 2">
    <name type="scientific">Pseudoduganella rivuli</name>
    <dbReference type="NCBI Taxonomy" id="2666085"/>
    <lineage>
        <taxon>Bacteria</taxon>
        <taxon>Pseudomonadati</taxon>
        <taxon>Pseudomonadota</taxon>
        <taxon>Betaproteobacteria</taxon>
        <taxon>Burkholderiales</taxon>
        <taxon>Oxalobacteraceae</taxon>
        <taxon>Telluria group</taxon>
        <taxon>Pseudoduganella</taxon>
    </lineage>
</organism>
<dbReference type="RefSeq" id="WP_154372923.1">
    <property type="nucleotide sequence ID" value="NZ_WKJJ01000005.1"/>
</dbReference>
<comment type="caution">
    <text evidence="1">The sequence shown here is derived from an EMBL/GenBank/DDBJ whole genome shotgun (WGS) entry which is preliminary data.</text>
</comment>
<dbReference type="AlphaFoldDB" id="A0A7X2LTI7"/>